<accession>A0A645C0J5</accession>
<dbReference type="Gene3D" id="3.40.50.720">
    <property type="entry name" value="NAD(P)-binding Rossmann-like Domain"/>
    <property type="match status" value="1"/>
</dbReference>
<gene>
    <name evidence="1" type="primary">dpaA_6</name>
    <name evidence="1" type="ORF">SDC9_117808</name>
</gene>
<keyword evidence="1" id="KW-0560">Oxidoreductase</keyword>
<dbReference type="EC" id="1.3.1.-" evidence="1"/>
<name>A0A645C0J5_9ZZZZ</name>
<evidence type="ECO:0000313" key="1">
    <source>
        <dbReference type="EMBL" id="MPM70847.1"/>
    </source>
</evidence>
<dbReference type="GO" id="GO:0016491">
    <property type="term" value="F:oxidoreductase activity"/>
    <property type="evidence" value="ECO:0007669"/>
    <property type="project" value="UniProtKB-KW"/>
</dbReference>
<protein>
    <submittedName>
        <fullName evidence="1">Dipicolinate synthase subunit A</fullName>
        <ecNumber evidence="1">1.3.1.-</ecNumber>
    </submittedName>
</protein>
<reference evidence="1" key="1">
    <citation type="submission" date="2019-08" db="EMBL/GenBank/DDBJ databases">
        <authorList>
            <person name="Kucharzyk K."/>
            <person name="Murdoch R.W."/>
            <person name="Higgins S."/>
            <person name="Loffler F."/>
        </authorList>
    </citation>
    <scope>NUCLEOTIDE SEQUENCE</scope>
</reference>
<sequence length="206" mass="22505">MLSDICPHSLVVGGKLCSEAENILSRSECDFFPLLEDDEFSKLNAIPTAEGILSLVIKETDFLLSDASVLVFGSGRVAQAVLKLFYRIPKRLWMCARNDAALISAAEAGFGTMKFPPDPSSNAISDFDIIINTIPSFHIISEQIVSSFKKSAIYFELASGKDNIDAVSAEKNSVRVVFAHSLPGKFAPRTAAGYIAHAIERYKLER</sequence>
<dbReference type="SUPFAM" id="SSF51735">
    <property type="entry name" value="NAD(P)-binding Rossmann-fold domains"/>
    <property type="match status" value="1"/>
</dbReference>
<dbReference type="AlphaFoldDB" id="A0A645C0J5"/>
<dbReference type="EMBL" id="VSSQ01023733">
    <property type="protein sequence ID" value="MPM70847.1"/>
    <property type="molecule type" value="Genomic_DNA"/>
</dbReference>
<comment type="caution">
    <text evidence="1">The sequence shown here is derived from an EMBL/GenBank/DDBJ whole genome shotgun (WGS) entry which is preliminary data.</text>
</comment>
<dbReference type="InterPro" id="IPR036291">
    <property type="entry name" value="NAD(P)-bd_dom_sf"/>
</dbReference>
<proteinExistence type="predicted"/>
<organism evidence="1">
    <name type="scientific">bioreactor metagenome</name>
    <dbReference type="NCBI Taxonomy" id="1076179"/>
    <lineage>
        <taxon>unclassified sequences</taxon>
        <taxon>metagenomes</taxon>
        <taxon>ecological metagenomes</taxon>
    </lineage>
</organism>